<evidence type="ECO:0000256" key="1">
    <source>
        <dbReference type="SAM" id="MobiDB-lite"/>
    </source>
</evidence>
<dbReference type="GO" id="GO:0009982">
    <property type="term" value="F:pseudouridine synthase activity"/>
    <property type="evidence" value="ECO:0007669"/>
    <property type="project" value="InterPro"/>
</dbReference>
<keyword evidence="4" id="KW-1185">Reference proteome</keyword>
<dbReference type="STRING" id="1344416.A0A139A455"/>
<organism evidence="3 4">
    <name type="scientific">Gonapodya prolifera (strain JEL478)</name>
    <name type="common">Monoblepharis prolifera</name>
    <dbReference type="NCBI Taxonomy" id="1344416"/>
    <lineage>
        <taxon>Eukaryota</taxon>
        <taxon>Fungi</taxon>
        <taxon>Fungi incertae sedis</taxon>
        <taxon>Chytridiomycota</taxon>
        <taxon>Chytridiomycota incertae sedis</taxon>
        <taxon>Monoblepharidomycetes</taxon>
        <taxon>Monoblepharidales</taxon>
        <taxon>Gonapodyaceae</taxon>
        <taxon>Gonapodya</taxon>
    </lineage>
</organism>
<dbReference type="Gene3D" id="3.30.2350.10">
    <property type="entry name" value="Pseudouridine synthase"/>
    <property type="match status" value="1"/>
</dbReference>
<feature type="compositionally biased region" description="Basic residues" evidence="1">
    <location>
        <begin position="34"/>
        <end position="48"/>
    </location>
</feature>
<dbReference type="Pfam" id="PF00849">
    <property type="entry name" value="PseudoU_synth_2"/>
    <property type="match status" value="1"/>
</dbReference>
<evidence type="ECO:0000313" key="3">
    <source>
        <dbReference type="EMBL" id="KXS11255.1"/>
    </source>
</evidence>
<dbReference type="OrthoDB" id="2133800at2759"/>
<feature type="domain" description="Pseudouridine synthase RsuA/RluA-like" evidence="2">
    <location>
        <begin position="261"/>
        <end position="467"/>
    </location>
</feature>
<evidence type="ECO:0000259" key="2">
    <source>
        <dbReference type="Pfam" id="PF00849"/>
    </source>
</evidence>
<feature type="compositionally biased region" description="Low complexity" evidence="1">
    <location>
        <begin position="426"/>
        <end position="440"/>
    </location>
</feature>
<dbReference type="PANTHER" id="PTHR21600:SF70">
    <property type="entry name" value="PSEUDOURIDINE SYNTHASE RSUA_RLUA-LIKE DOMAIN-CONTAINING PROTEIN"/>
    <property type="match status" value="1"/>
</dbReference>
<feature type="compositionally biased region" description="Polar residues" evidence="1">
    <location>
        <begin position="174"/>
        <end position="192"/>
    </location>
</feature>
<feature type="region of interest" description="Disordered" evidence="1">
    <location>
        <begin position="167"/>
        <end position="235"/>
    </location>
</feature>
<feature type="compositionally biased region" description="Low complexity" evidence="1">
    <location>
        <begin position="193"/>
        <end position="211"/>
    </location>
</feature>
<feature type="region of interest" description="Disordered" evidence="1">
    <location>
        <begin position="423"/>
        <end position="444"/>
    </location>
</feature>
<gene>
    <name evidence="3" type="ORF">M427DRAFT_138352</name>
</gene>
<dbReference type="CDD" id="cd02869">
    <property type="entry name" value="PseudoU_synth_RluA_like"/>
    <property type="match status" value="1"/>
</dbReference>
<dbReference type="Proteomes" id="UP000070544">
    <property type="component" value="Unassembled WGS sequence"/>
</dbReference>
<dbReference type="InterPro" id="IPR006145">
    <property type="entry name" value="PsdUridine_synth_RsuA/RluA"/>
</dbReference>
<dbReference type="GO" id="GO:0000455">
    <property type="term" value="P:enzyme-directed rRNA pseudouridine synthesis"/>
    <property type="evidence" value="ECO:0007669"/>
    <property type="project" value="TreeGrafter"/>
</dbReference>
<proteinExistence type="predicted"/>
<dbReference type="InterPro" id="IPR020103">
    <property type="entry name" value="PsdUridine_synth_cat_dom_sf"/>
</dbReference>
<name>A0A139A455_GONPJ</name>
<accession>A0A139A455</accession>
<evidence type="ECO:0000313" key="4">
    <source>
        <dbReference type="Proteomes" id="UP000070544"/>
    </source>
</evidence>
<protein>
    <submittedName>
        <fullName evidence="3">Pseudouridine synthase</fullName>
    </submittedName>
</protein>
<dbReference type="GO" id="GO:0003723">
    <property type="term" value="F:RNA binding"/>
    <property type="evidence" value="ECO:0007669"/>
    <property type="project" value="InterPro"/>
</dbReference>
<dbReference type="EMBL" id="KQ965804">
    <property type="protein sequence ID" value="KXS11255.1"/>
    <property type="molecule type" value="Genomic_DNA"/>
</dbReference>
<reference evidence="3 4" key="1">
    <citation type="journal article" date="2015" name="Genome Biol. Evol.">
        <title>Phylogenomic analyses indicate that early fungi evolved digesting cell walls of algal ancestors of land plants.</title>
        <authorList>
            <person name="Chang Y."/>
            <person name="Wang S."/>
            <person name="Sekimoto S."/>
            <person name="Aerts A.L."/>
            <person name="Choi C."/>
            <person name="Clum A."/>
            <person name="LaButti K.M."/>
            <person name="Lindquist E.A."/>
            <person name="Yee Ngan C."/>
            <person name="Ohm R.A."/>
            <person name="Salamov A.A."/>
            <person name="Grigoriev I.V."/>
            <person name="Spatafora J.W."/>
            <person name="Berbee M.L."/>
        </authorList>
    </citation>
    <scope>NUCLEOTIDE SEQUENCE [LARGE SCALE GENOMIC DNA]</scope>
    <source>
        <strain evidence="3 4">JEL478</strain>
    </source>
</reference>
<sequence length="569" mass="62054">MSEPTLSDFPQPECSLQPSNADSHLHPPASRLPKSARRIIARERRKGARVRDREDPAAGSGVDGPVLVHPSLYPTASCRTIDWRELRRRLFATGKNGLKDMWEELAEDPDAGTRWLNATANSDEFPASIPLREVRIKLLYWDSNFVVVDKPWDLPLDEPVRHYNRNRVKDIEHNTQSTSQSDPNNTSRSPQLDATSPSTTEPPEPDATAPSLFPPPIDETVPSPTPVDSDSLHTPYYLRPNEHDLITTNVFIHPAFPNRLSTREVAKLRPVHQLDAATSGVHMWAVGARSAGMASKQFQYRRARKSYLVLVRGQVDFSSFTSGGYSGDNTPGFDTHEATAISASEPDGGTASPPGHPEIRVTVVSTDPPRVRVDAAIADVEETTKRMKIGARGEGRDAVTEFEILRTGHVTLPAPPPTFVEAAGRGSAPTSPHAPTAPHGSRSVPCTLLRAHPITGRRHQIRLHAAAALGCPVLGDIVYDVVSPSSPLHEGTPAEDSPASRSSWEAYAAPRMCLHAASLAIPLPPDWVPPGADMVGGGMSVEDSGDGWWVTWTAKAEFEYWLVERPGKH</sequence>
<dbReference type="SUPFAM" id="SSF55120">
    <property type="entry name" value="Pseudouridine synthase"/>
    <property type="match status" value="1"/>
</dbReference>
<dbReference type="PANTHER" id="PTHR21600">
    <property type="entry name" value="MITOCHONDRIAL RNA PSEUDOURIDINE SYNTHASE"/>
    <property type="match status" value="1"/>
</dbReference>
<dbReference type="InterPro" id="IPR050188">
    <property type="entry name" value="RluA_PseudoU_synthase"/>
</dbReference>
<feature type="region of interest" description="Disordered" evidence="1">
    <location>
        <begin position="1"/>
        <end position="64"/>
    </location>
</feature>
<dbReference type="AlphaFoldDB" id="A0A139A455"/>